<dbReference type="KEGG" id="aad:TC41_2718"/>
<dbReference type="PRINTS" id="PR01036">
    <property type="entry name" value="TCRTETB"/>
</dbReference>
<evidence type="ECO:0000256" key="9">
    <source>
        <dbReference type="SAM" id="Phobius"/>
    </source>
</evidence>
<evidence type="ECO:0000256" key="8">
    <source>
        <dbReference type="SAM" id="MobiDB-lite"/>
    </source>
</evidence>
<reference evidence="12" key="2">
    <citation type="submission" date="2011-06" db="EMBL/GenBank/DDBJ databases">
        <title>The complete genome sequence of Alicyclobacillus acidocaldarius sp. Tc-4-1.</title>
        <authorList>
            <person name="Chen Y."/>
            <person name="He Y."/>
            <person name="Dong Z."/>
            <person name="Hu S."/>
        </authorList>
    </citation>
    <scope>NUCLEOTIDE SEQUENCE [LARGE SCALE GENOMIC DNA]</scope>
    <source>
        <strain evidence="12">Tc-4-1</strain>
    </source>
</reference>
<dbReference type="PATRIC" id="fig|1048834.4.peg.2577"/>
<feature type="transmembrane region" description="Helical" evidence="9">
    <location>
        <begin position="69"/>
        <end position="90"/>
    </location>
</feature>
<dbReference type="eggNOG" id="COG2814">
    <property type="taxonomic scope" value="Bacteria"/>
</dbReference>
<keyword evidence="4" id="KW-1003">Cell membrane</keyword>
<dbReference type="Pfam" id="PF07690">
    <property type="entry name" value="MFS_1"/>
    <property type="match status" value="1"/>
</dbReference>
<feature type="transmembrane region" description="Helical" evidence="9">
    <location>
        <begin position="502"/>
        <end position="520"/>
    </location>
</feature>
<dbReference type="PANTHER" id="PTHR42718">
    <property type="entry name" value="MAJOR FACILITATOR SUPERFAMILY MULTIDRUG TRANSPORTER MFSC"/>
    <property type="match status" value="1"/>
</dbReference>
<dbReference type="InterPro" id="IPR036259">
    <property type="entry name" value="MFS_trans_sf"/>
</dbReference>
<feature type="transmembrane region" description="Helical" evidence="9">
    <location>
        <begin position="97"/>
        <end position="116"/>
    </location>
</feature>
<evidence type="ECO:0000259" key="10">
    <source>
        <dbReference type="PROSITE" id="PS50850"/>
    </source>
</evidence>
<keyword evidence="7 9" id="KW-0472">Membrane</keyword>
<evidence type="ECO:0000256" key="7">
    <source>
        <dbReference type="ARBA" id="ARBA00023136"/>
    </source>
</evidence>
<accession>F8IIT7</accession>
<comment type="subcellular location">
    <subcellularLocation>
        <location evidence="1">Cell membrane</location>
        <topology evidence="1">Multi-pass membrane protein</topology>
    </subcellularLocation>
</comment>
<name>F8IIT7_ALIAT</name>
<gene>
    <name evidence="11" type="ordered locus">TC41_2718</name>
</gene>
<organism evidence="11 12">
    <name type="scientific">Alicyclobacillus acidocaldarius (strain Tc-4-1)</name>
    <name type="common">Bacillus acidocaldarius</name>
    <dbReference type="NCBI Taxonomy" id="1048834"/>
    <lineage>
        <taxon>Bacteria</taxon>
        <taxon>Bacillati</taxon>
        <taxon>Bacillota</taxon>
        <taxon>Bacilli</taxon>
        <taxon>Bacillales</taxon>
        <taxon>Alicyclobacillaceae</taxon>
        <taxon>Alicyclobacillus</taxon>
    </lineage>
</organism>
<evidence type="ECO:0000256" key="4">
    <source>
        <dbReference type="ARBA" id="ARBA00022475"/>
    </source>
</evidence>
<evidence type="ECO:0000256" key="2">
    <source>
        <dbReference type="ARBA" id="ARBA00008537"/>
    </source>
</evidence>
<feature type="transmembrane region" description="Helical" evidence="9">
    <location>
        <begin position="185"/>
        <end position="204"/>
    </location>
</feature>
<keyword evidence="6 9" id="KW-1133">Transmembrane helix</keyword>
<dbReference type="Gene3D" id="1.20.1250.20">
    <property type="entry name" value="MFS general substrate transporter like domains"/>
    <property type="match status" value="1"/>
</dbReference>
<feature type="domain" description="Major facilitator superfamily (MFS) profile" evidence="10">
    <location>
        <begin position="31"/>
        <end position="525"/>
    </location>
</feature>
<feature type="transmembrane region" description="Helical" evidence="9">
    <location>
        <begin position="216"/>
        <end position="236"/>
    </location>
</feature>
<dbReference type="Proteomes" id="UP000000292">
    <property type="component" value="Chromosome"/>
</dbReference>
<evidence type="ECO:0000256" key="6">
    <source>
        <dbReference type="ARBA" id="ARBA00022989"/>
    </source>
</evidence>
<evidence type="ECO:0000313" key="11">
    <source>
        <dbReference type="EMBL" id="AEJ44612.1"/>
    </source>
</evidence>
<feature type="transmembrane region" description="Helical" evidence="9">
    <location>
        <begin position="284"/>
        <end position="309"/>
    </location>
</feature>
<proteinExistence type="inferred from homology"/>
<dbReference type="PROSITE" id="PS50850">
    <property type="entry name" value="MFS"/>
    <property type="match status" value="1"/>
</dbReference>
<evidence type="ECO:0000313" key="12">
    <source>
        <dbReference type="Proteomes" id="UP000000292"/>
    </source>
</evidence>
<feature type="region of interest" description="Disordered" evidence="8">
    <location>
        <begin position="1"/>
        <end position="21"/>
    </location>
</feature>
<dbReference type="Gene3D" id="1.20.1720.10">
    <property type="entry name" value="Multidrug resistance protein D"/>
    <property type="match status" value="1"/>
</dbReference>
<dbReference type="EMBL" id="CP002902">
    <property type="protein sequence ID" value="AEJ44612.1"/>
    <property type="molecule type" value="Genomic_DNA"/>
</dbReference>
<feature type="transmembrane region" description="Helical" evidence="9">
    <location>
        <begin position="321"/>
        <end position="342"/>
    </location>
</feature>
<dbReference type="NCBIfam" id="TIGR00711">
    <property type="entry name" value="efflux_EmrB"/>
    <property type="match status" value="1"/>
</dbReference>
<dbReference type="PANTHER" id="PTHR42718:SF9">
    <property type="entry name" value="MAJOR FACILITATOR SUPERFAMILY MULTIDRUG TRANSPORTER MFSC"/>
    <property type="match status" value="1"/>
</dbReference>
<feature type="compositionally biased region" description="Basic residues" evidence="8">
    <location>
        <begin position="547"/>
        <end position="562"/>
    </location>
</feature>
<dbReference type="RefSeq" id="WP_014465441.1">
    <property type="nucleotide sequence ID" value="NC_017167.1"/>
</dbReference>
<dbReference type="STRING" id="1048834.TC41_2718"/>
<dbReference type="InterPro" id="IPR004638">
    <property type="entry name" value="EmrB-like"/>
</dbReference>
<dbReference type="SUPFAM" id="SSF103473">
    <property type="entry name" value="MFS general substrate transporter"/>
    <property type="match status" value="1"/>
</dbReference>
<dbReference type="InterPro" id="IPR011701">
    <property type="entry name" value="MFS"/>
</dbReference>
<keyword evidence="3" id="KW-0813">Transport</keyword>
<keyword evidence="5 9" id="KW-0812">Transmembrane</keyword>
<evidence type="ECO:0000256" key="5">
    <source>
        <dbReference type="ARBA" id="ARBA00022692"/>
    </source>
</evidence>
<dbReference type="CDD" id="cd17503">
    <property type="entry name" value="MFS_LmrB_MDR_like"/>
    <property type="match status" value="1"/>
</dbReference>
<feature type="region of interest" description="Disordered" evidence="8">
    <location>
        <begin position="530"/>
        <end position="562"/>
    </location>
</feature>
<dbReference type="HOGENOM" id="CLU_000960_28_0_9"/>
<dbReference type="GO" id="GO:0005886">
    <property type="term" value="C:plasma membrane"/>
    <property type="evidence" value="ECO:0007669"/>
    <property type="project" value="UniProtKB-SubCell"/>
</dbReference>
<dbReference type="InterPro" id="IPR020846">
    <property type="entry name" value="MFS_dom"/>
</dbReference>
<feature type="transmembrane region" description="Helical" evidence="9">
    <location>
        <begin position="31"/>
        <end position="49"/>
    </location>
</feature>
<feature type="transmembrane region" description="Helical" evidence="9">
    <location>
        <begin position="122"/>
        <end position="147"/>
    </location>
</feature>
<feature type="transmembrane region" description="Helical" evidence="9">
    <location>
        <begin position="378"/>
        <end position="401"/>
    </location>
</feature>
<feature type="transmembrane region" description="Helical" evidence="9">
    <location>
        <begin position="159"/>
        <end position="179"/>
    </location>
</feature>
<dbReference type="GO" id="GO:0022857">
    <property type="term" value="F:transmembrane transporter activity"/>
    <property type="evidence" value="ECO:0007669"/>
    <property type="project" value="InterPro"/>
</dbReference>
<feature type="transmembrane region" description="Helical" evidence="9">
    <location>
        <begin position="349"/>
        <end position="366"/>
    </location>
</feature>
<reference evidence="11 12" key="1">
    <citation type="journal article" date="2011" name="J. Bacteriol.">
        <title>Complete Genome Sequence of Alicyclobacillus acidocaldarius Strain Tc-4-1.</title>
        <authorList>
            <person name="Chen Y."/>
            <person name="He Y."/>
            <person name="Zhang B."/>
            <person name="Yang J."/>
            <person name="Li W."/>
            <person name="Dong Z."/>
            <person name="Hu S."/>
        </authorList>
    </citation>
    <scope>NUCLEOTIDE SEQUENCE [LARGE SCALE GENOMIC DNA]</scope>
    <source>
        <strain evidence="11 12">Tc-4-1</strain>
    </source>
</reference>
<protein>
    <submittedName>
        <fullName evidence="11">Drug resistance transporter, EmrB/QacA subfamily</fullName>
    </submittedName>
</protein>
<sequence>MNGGETIVGRPPAPGPGGPTDEQPVVHKGTILFSLILGAFAAILNQTLLNVAVPKLMADFNVSASTVQWLSTAYLLTNGIVIPLTAYLIGTFTTRQLFLGAMFLFGVGTLLCALAPDFPVMLIGRIVQAAGAGIMMPLMMTVILNLYPPETRGRAMGTIGIAMFFAPAVGPTLSGWIVQNYSWRVLFYIVLPVAVIDLVVASIFLKNVTERTFPKFEFWSFAASTIGLGSLLYGFSEAGNKGWGATEVLVSIVLGVVFLILFVVRELTSDHPLLNLRVFRYGGFTIAAVVSCVANMAMFGGSLLTPIYVQDVRGYSALDSGLILLPGAILMGVMSPISGALLDKIGIRPLAIVGLVITVITTWELGRVDLQTPLSDIMWIYTVRMFGLSFIMMTIMTAGLNHLPRQYNSHGTAAANTVRTIAASLGTSLLITIMTDRSNMHYQQLVDSVQMNNPFLNITLAQFVHALAAMAPMTAQQANALVTYLLYGQAQLLSTVEGIDDSFLVASGIALVALVLSLFLRNVKRASASAQAPTDEAPPAVAEGSRRKVAVVRRTLRPRPEA</sequence>
<dbReference type="OrthoDB" id="146256at2"/>
<evidence type="ECO:0000256" key="3">
    <source>
        <dbReference type="ARBA" id="ARBA00022448"/>
    </source>
</evidence>
<feature type="transmembrane region" description="Helical" evidence="9">
    <location>
        <begin position="242"/>
        <end position="264"/>
    </location>
</feature>
<evidence type="ECO:0000256" key="1">
    <source>
        <dbReference type="ARBA" id="ARBA00004651"/>
    </source>
</evidence>
<comment type="similarity">
    <text evidence="2">Belongs to the major facilitator superfamily. EmrB family.</text>
</comment>
<feature type="transmembrane region" description="Helical" evidence="9">
    <location>
        <begin position="413"/>
        <end position="434"/>
    </location>
</feature>
<dbReference type="AlphaFoldDB" id="F8IIT7"/>